<dbReference type="OrthoDB" id="5426165at2759"/>
<evidence type="ECO:0000256" key="2">
    <source>
        <dbReference type="SAM" id="Phobius"/>
    </source>
</evidence>
<dbReference type="PANTHER" id="PTHR40623:SF2">
    <property type="entry name" value="INTEGRAL MEMBRANE PROTEIN"/>
    <property type="match status" value="1"/>
</dbReference>
<evidence type="ECO:0000256" key="1">
    <source>
        <dbReference type="SAM" id="MobiDB-lite"/>
    </source>
</evidence>
<dbReference type="PANTHER" id="PTHR40623">
    <property type="entry name" value="INTEGRAL MEMBRANE PROTEIN"/>
    <property type="match status" value="1"/>
</dbReference>
<feature type="compositionally biased region" description="Polar residues" evidence="1">
    <location>
        <begin position="110"/>
        <end position="121"/>
    </location>
</feature>
<keyword evidence="2" id="KW-0472">Membrane</keyword>
<feature type="compositionally biased region" description="Polar residues" evidence="1">
    <location>
        <begin position="318"/>
        <end position="347"/>
    </location>
</feature>
<organism evidence="3 4">
    <name type="scientific">Hyaloscypha hepaticicola</name>
    <dbReference type="NCBI Taxonomy" id="2082293"/>
    <lineage>
        <taxon>Eukaryota</taxon>
        <taxon>Fungi</taxon>
        <taxon>Dikarya</taxon>
        <taxon>Ascomycota</taxon>
        <taxon>Pezizomycotina</taxon>
        <taxon>Leotiomycetes</taxon>
        <taxon>Helotiales</taxon>
        <taxon>Hyaloscyphaceae</taxon>
        <taxon>Hyaloscypha</taxon>
    </lineage>
</organism>
<feature type="compositionally biased region" description="Polar residues" evidence="1">
    <location>
        <begin position="153"/>
        <end position="166"/>
    </location>
</feature>
<accession>A0A2J6PU72</accession>
<reference evidence="3 4" key="1">
    <citation type="submission" date="2016-05" db="EMBL/GenBank/DDBJ databases">
        <title>A degradative enzymes factory behind the ericoid mycorrhizal symbiosis.</title>
        <authorList>
            <consortium name="DOE Joint Genome Institute"/>
            <person name="Martino E."/>
            <person name="Morin E."/>
            <person name="Grelet G."/>
            <person name="Kuo A."/>
            <person name="Kohler A."/>
            <person name="Daghino S."/>
            <person name="Barry K."/>
            <person name="Choi C."/>
            <person name="Cichocki N."/>
            <person name="Clum A."/>
            <person name="Copeland A."/>
            <person name="Hainaut M."/>
            <person name="Haridas S."/>
            <person name="Labutti K."/>
            <person name="Lindquist E."/>
            <person name="Lipzen A."/>
            <person name="Khouja H.-R."/>
            <person name="Murat C."/>
            <person name="Ohm R."/>
            <person name="Olson A."/>
            <person name="Spatafora J."/>
            <person name="Veneault-Fourrey C."/>
            <person name="Henrissat B."/>
            <person name="Grigoriev I."/>
            <person name="Martin F."/>
            <person name="Perotto S."/>
        </authorList>
    </citation>
    <scope>NUCLEOTIDE SEQUENCE [LARGE SCALE GENOMIC DNA]</scope>
    <source>
        <strain evidence="3 4">UAMH 7357</strain>
    </source>
</reference>
<feature type="compositionally biased region" description="Polar residues" evidence="1">
    <location>
        <begin position="270"/>
        <end position="283"/>
    </location>
</feature>
<keyword evidence="4" id="KW-1185">Reference proteome</keyword>
<protein>
    <submittedName>
        <fullName evidence="3">Uncharacterized protein</fullName>
    </submittedName>
</protein>
<feature type="compositionally biased region" description="Basic residues" evidence="1">
    <location>
        <begin position="199"/>
        <end position="211"/>
    </location>
</feature>
<keyword evidence="2" id="KW-1133">Transmembrane helix</keyword>
<evidence type="ECO:0000313" key="4">
    <source>
        <dbReference type="Proteomes" id="UP000235672"/>
    </source>
</evidence>
<name>A0A2J6PU72_9HELO</name>
<feature type="transmembrane region" description="Helical" evidence="2">
    <location>
        <begin position="12"/>
        <end position="33"/>
    </location>
</feature>
<evidence type="ECO:0000313" key="3">
    <source>
        <dbReference type="EMBL" id="PMD17573.1"/>
    </source>
</evidence>
<feature type="region of interest" description="Disordered" evidence="1">
    <location>
        <begin position="190"/>
        <end position="421"/>
    </location>
</feature>
<sequence length="421" mass="45998">MFFYSWALWEKMTFVLGLAILGVFAAGYLKLLWTNRLVKRQELVDEEKRTRIQALRNSGQIVESRKSHDIPFGVRAIQSGITVDGIWISQSNSPIPSELKLGHLRNGSSDMITPFDSSNGAEATDEIARPSSGQGRQELLSSEAGERIMDSDTGVQEATRPESSGARSYKPRKTSHLRYGSYGEYDAATLDQLEGKPSPPKRKISTHRPRGLGKNELEVDSASAADNERSSGTSDDSDATLSHHPKSRSHQSLLPQKDPSYEPSPRASLLASNKPSRASTPLQNLRVEYFSIPAHSPGTETSDPFATPLESPLEAPKASSSQTSQTIPGPSLPNESQGQPLQQSRSPSPFVPGELHVNKTVRKVNSGFEILPAGTFGTPTEFRKGDSSQDEDSGERRQSKLQKKPRTSMTGYRPSSAGERP</sequence>
<dbReference type="AlphaFoldDB" id="A0A2J6PU72"/>
<proteinExistence type="predicted"/>
<dbReference type="Proteomes" id="UP000235672">
    <property type="component" value="Unassembled WGS sequence"/>
</dbReference>
<dbReference type="EMBL" id="KZ613499">
    <property type="protein sequence ID" value="PMD17573.1"/>
    <property type="molecule type" value="Genomic_DNA"/>
</dbReference>
<gene>
    <name evidence="3" type="ORF">NA56DRAFT_272414</name>
</gene>
<keyword evidence="2" id="KW-0812">Transmembrane</keyword>
<feature type="region of interest" description="Disordered" evidence="1">
    <location>
        <begin position="110"/>
        <end position="177"/>
    </location>
</feature>
<dbReference type="STRING" id="1745343.A0A2J6PU72"/>